<keyword evidence="5" id="KW-0547">Nucleotide-binding</keyword>
<name>A0ABQ1QC91_9ACTN</name>
<dbReference type="PANTHER" id="PTHR24421:SF10">
    <property type="entry name" value="NITRATE_NITRITE SENSOR PROTEIN NARQ"/>
    <property type="match status" value="1"/>
</dbReference>
<evidence type="ECO:0000256" key="5">
    <source>
        <dbReference type="ARBA" id="ARBA00022741"/>
    </source>
</evidence>
<evidence type="ECO:0000256" key="6">
    <source>
        <dbReference type="ARBA" id="ARBA00022777"/>
    </source>
</evidence>
<keyword evidence="4" id="KW-0808">Transferase</keyword>
<dbReference type="CDD" id="cd16917">
    <property type="entry name" value="HATPase_UhpB-NarQ-NarX-like"/>
    <property type="match status" value="1"/>
</dbReference>
<proteinExistence type="predicted"/>
<evidence type="ECO:0000256" key="7">
    <source>
        <dbReference type="ARBA" id="ARBA00022840"/>
    </source>
</evidence>
<dbReference type="EMBL" id="BMCK01000003">
    <property type="protein sequence ID" value="GGD21265.1"/>
    <property type="molecule type" value="Genomic_DNA"/>
</dbReference>
<dbReference type="InterPro" id="IPR011712">
    <property type="entry name" value="Sig_transdc_His_kin_sub3_dim/P"/>
</dbReference>
<organism evidence="11 12">
    <name type="scientific">Nocardioides daphniae</name>
    <dbReference type="NCBI Taxonomy" id="402297"/>
    <lineage>
        <taxon>Bacteria</taxon>
        <taxon>Bacillati</taxon>
        <taxon>Actinomycetota</taxon>
        <taxon>Actinomycetes</taxon>
        <taxon>Propionibacteriales</taxon>
        <taxon>Nocardioidaceae</taxon>
        <taxon>Nocardioides</taxon>
    </lineage>
</organism>
<evidence type="ECO:0000313" key="11">
    <source>
        <dbReference type="EMBL" id="GGD21265.1"/>
    </source>
</evidence>
<keyword evidence="12" id="KW-1185">Reference proteome</keyword>
<dbReference type="Pfam" id="PF07730">
    <property type="entry name" value="HisKA_3"/>
    <property type="match status" value="1"/>
</dbReference>
<dbReference type="InterPro" id="IPR036890">
    <property type="entry name" value="HATPase_C_sf"/>
</dbReference>
<dbReference type="Gene3D" id="3.30.565.10">
    <property type="entry name" value="Histidine kinase-like ATPase, C-terminal domain"/>
    <property type="match status" value="1"/>
</dbReference>
<evidence type="ECO:0000256" key="8">
    <source>
        <dbReference type="ARBA" id="ARBA00023012"/>
    </source>
</evidence>
<gene>
    <name evidence="11" type="ORF">GCM10007231_20510</name>
</gene>
<dbReference type="RefSeq" id="WP_188421695.1">
    <property type="nucleotide sequence ID" value="NZ_BMCK01000003.1"/>
</dbReference>
<dbReference type="Gene3D" id="1.20.5.1930">
    <property type="match status" value="1"/>
</dbReference>
<dbReference type="InterPro" id="IPR003594">
    <property type="entry name" value="HATPase_dom"/>
</dbReference>
<evidence type="ECO:0000313" key="12">
    <source>
        <dbReference type="Proteomes" id="UP000630594"/>
    </source>
</evidence>
<dbReference type="InterPro" id="IPR050482">
    <property type="entry name" value="Sensor_HK_TwoCompSys"/>
</dbReference>
<dbReference type="InterPro" id="IPR029016">
    <property type="entry name" value="GAF-like_dom_sf"/>
</dbReference>
<dbReference type="EC" id="2.7.13.3" evidence="2"/>
<evidence type="ECO:0000256" key="4">
    <source>
        <dbReference type="ARBA" id="ARBA00022679"/>
    </source>
</evidence>
<reference evidence="12" key="1">
    <citation type="journal article" date="2019" name="Int. J. Syst. Evol. Microbiol.">
        <title>The Global Catalogue of Microorganisms (GCM) 10K type strain sequencing project: providing services to taxonomists for standard genome sequencing and annotation.</title>
        <authorList>
            <consortium name="The Broad Institute Genomics Platform"/>
            <consortium name="The Broad Institute Genome Sequencing Center for Infectious Disease"/>
            <person name="Wu L."/>
            <person name="Ma J."/>
        </authorList>
    </citation>
    <scope>NUCLEOTIDE SEQUENCE [LARGE SCALE GENOMIC DNA]</scope>
    <source>
        <strain evidence="12">CCM 7403</strain>
    </source>
</reference>
<evidence type="ECO:0000259" key="9">
    <source>
        <dbReference type="Pfam" id="PF02518"/>
    </source>
</evidence>
<keyword evidence="8" id="KW-0902">Two-component regulatory system</keyword>
<evidence type="ECO:0000256" key="2">
    <source>
        <dbReference type="ARBA" id="ARBA00012438"/>
    </source>
</evidence>
<protein>
    <recommendedName>
        <fullName evidence="2">histidine kinase</fullName>
        <ecNumber evidence="2">2.7.13.3</ecNumber>
    </recommendedName>
</protein>
<dbReference type="Proteomes" id="UP000630594">
    <property type="component" value="Unassembled WGS sequence"/>
</dbReference>
<comment type="catalytic activity">
    <reaction evidence="1">
        <text>ATP + protein L-histidine = ADP + protein N-phospho-L-histidine.</text>
        <dbReference type="EC" id="2.7.13.3"/>
    </reaction>
</comment>
<dbReference type="SUPFAM" id="SSF55781">
    <property type="entry name" value="GAF domain-like"/>
    <property type="match status" value="1"/>
</dbReference>
<sequence>MPPTPQASTGVVLELASDLDEAGVLQRLVARAREATGASAVRLEVLDREGAVTSVLHGVDADWPTAGHVETSVDLVVDGTRVARLCLLTPGDALDPAEAQRLEELLELAVPAVRNARAHAASRRLAECTQVFMRAVRDLNAGTSLEEVLQMTTAAARSVLGASGVAVLFPHPSGLHEMRAADIAPDQVARLRQHFATARPRLDELVAVGGSRDVDLAGDRVIVAPVGEGNVDRRSLLVWFVHRSMALDDAERGLVETFAEQVELLLTRARLLRERELGIVREERDRIARDLHDVVIQRIFAAGLQLKAVTRGPVDDAVREELNGIAVDLDETMEGVRSAIFELTHGMCARPREDVLELGVEYARILGFAPLVCTEGDLESIDPGMAAHLLATARELFSNVARHAEASTCRVDLVRCNGWLSLEMADDGRGIDLEAPRSGLENARLRALLLGGSLTVARREPQGTVIIWRVPVGTAEGSAADAAAAAGAAADASA</sequence>
<keyword evidence="3" id="KW-0597">Phosphoprotein</keyword>
<dbReference type="PANTHER" id="PTHR24421">
    <property type="entry name" value="NITRATE/NITRITE SENSOR PROTEIN NARX-RELATED"/>
    <property type="match status" value="1"/>
</dbReference>
<dbReference type="SUPFAM" id="SSF55874">
    <property type="entry name" value="ATPase domain of HSP90 chaperone/DNA topoisomerase II/histidine kinase"/>
    <property type="match status" value="1"/>
</dbReference>
<keyword evidence="6" id="KW-0418">Kinase</keyword>
<evidence type="ECO:0000256" key="1">
    <source>
        <dbReference type="ARBA" id="ARBA00000085"/>
    </source>
</evidence>
<feature type="domain" description="Histidine kinase/HSP90-like ATPase" evidence="9">
    <location>
        <begin position="388"/>
        <end position="472"/>
    </location>
</feature>
<keyword evidence="7" id="KW-0067">ATP-binding</keyword>
<evidence type="ECO:0000256" key="3">
    <source>
        <dbReference type="ARBA" id="ARBA00022553"/>
    </source>
</evidence>
<accession>A0ABQ1QC91</accession>
<dbReference type="Gene3D" id="3.30.450.40">
    <property type="match status" value="1"/>
</dbReference>
<feature type="domain" description="Signal transduction histidine kinase subgroup 3 dimerisation and phosphoacceptor" evidence="10">
    <location>
        <begin position="283"/>
        <end position="344"/>
    </location>
</feature>
<dbReference type="Pfam" id="PF02518">
    <property type="entry name" value="HATPase_c"/>
    <property type="match status" value="1"/>
</dbReference>
<evidence type="ECO:0000259" key="10">
    <source>
        <dbReference type="Pfam" id="PF07730"/>
    </source>
</evidence>
<comment type="caution">
    <text evidence="11">The sequence shown here is derived from an EMBL/GenBank/DDBJ whole genome shotgun (WGS) entry which is preliminary data.</text>
</comment>